<evidence type="ECO:0000256" key="6">
    <source>
        <dbReference type="ARBA" id="ARBA00022842"/>
    </source>
</evidence>
<dbReference type="Pfam" id="PF00459">
    <property type="entry name" value="Inositol_P"/>
    <property type="match status" value="1"/>
</dbReference>
<dbReference type="GO" id="GO:0046872">
    <property type="term" value="F:metal ion binding"/>
    <property type="evidence" value="ECO:0007669"/>
    <property type="project" value="UniProtKB-KW"/>
</dbReference>
<dbReference type="SUPFAM" id="SSF56655">
    <property type="entry name" value="Carbohydrate phosphatase"/>
    <property type="match status" value="1"/>
</dbReference>
<keyword evidence="5 8" id="KW-0378">Hydrolase</keyword>
<dbReference type="Gene3D" id="3.30.540.10">
    <property type="entry name" value="Fructose-1,6-Bisphosphatase, subunit A, domain 1"/>
    <property type="match status" value="1"/>
</dbReference>
<dbReference type="GO" id="GO:0046854">
    <property type="term" value="P:phosphatidylinositol phosphate biosynthetic process"/>
    <property type="evidence" value="ECO:0007669"/>
    <property type="project" value="InterPro"/>
</dbReference>
<feature type="binding site" evidence="7">
    <location>
        <position position="87"/>
    </location>
    <ligand>
        <name>Mg(2+)</name>
        <dbReference type="ChEBI" id="CHEBI:18420"/>
        <label>1</label>
        <note>catalytic</note>
    </ligand>
</feature>
<dbReference type="PROSITE" id="PS00630">
    <property type="entry name" value="IMP_2"/>
    <property type="match status" value="1"/>
</dbReference>
<proteinExistence type="inferred from homology"/>
<evidence type="ECO:0000256" key="8">
    <source>
        <dbReference type="RuleBase" id="RU364068"/>
    </source>
</evidence>
<dbReference type="GO" id="GO:0008934">
    <property type="term" value="F:inositol monophosphate 1-phosphatase activity"/>
    <property type="evidence" value="ECO:0007669"/>
    <property type="project" value="InterPro"/>
</dbReference>
<feature type="binding site" evidence="7">
    <location>
        <position position="84"/>
    </location>
    <ligand>
        <name>Mg(2+)</name>
        <dbReference type="ChEBI" id="CHEBI:18420"/>
        <label>1</label>
        <note>catalytic</note>
    </ligand>
</feature>
<comment type="catalytic activity">
    <reaction evidence="1 8">
        <text>a myo-inositol phosphate + H2O = myo-inositol + phosphate</text>
        <dbReference type="Rhea" id="RHEA:24056"/>
        <dbReference type="ChEBI" id="CHEBI:15377"/>
        <dbReference type="ChEBI" id="CHEBI:17268"/>
        <dbReference type="ChEBI" id="CHEBI:43474"/>
        <dbReference type="ChEBI" id="CHEBI:84139"/>
        <dbReference type="EC" id="3.1.3.25"/>
    </reaction>
</comment>
<accession>A0A0U2W5M9</accession>
<dbReference type="InterPro" id="IPR000760">
    <property type="entry name" value="Inositol_monophosphatase-like"/>
</dbReference>
<feature type="binding site" evidence="7">
    <location>
        <position position="86"/>
    </location>
    <ligand>
        <name>Mg(2+)</name>
        <dbReference type="ChEBI" id="CHEBI:18420"/>
        <label>1</label>
        <note>catalytic</note>
    </ligand>
</feature>
<dbReference type="CDD" id="cd01639">
    <property type="entry name" value="IMPase"/>
    <property type="match status" value="1"/>
</dbReference>
<dbReference type="PROSITE" id="PS00629">
    <property type="entry name" value="IMP_1"/>
    <property type="match status" value="1"/>
</dbReference>
<evidence type="ECO:0000256" key="1">
    <source>
        <dbReference type="ARBA" id="ARBA00001033"/>
    </source>
</evidence>
<dbReference type="PANTHER" id="PTHR20854:SF4">
    <property type="entry name" value="INOSITOL-1-MONOPHOSPHATASE-RELATED"/>
    <property type="match status" value="1"/>
</dbReference>
<keyword evidence="4 7" id="KW-0479">Metal-binding</keyword>
<evidence type="ECO:0000256" key="5">
    <source>
        <dbReference type="ARBA" id="ARBA00022801"/>
    </source>
</evidence>
<organism evidence="9">
    <name type="scientific">uncultured bacterium EIL68H05</name>
    <dbReference type="NCBI Taxonomy" id="1768205"/>
    <lineage>
        <taxon>Bacteria</taxon>
        <taxon>environmental samples</taxon>
    </lineage>
</organism>
<sequence>MEPKVNIAIKAARLAAKEIHYFYKRREKLTISEKAPVDFVTQVDKKVETILIDTIRESFPDHSFQGEELGFVGNPKAECKWIIDPLDGTTNFIHGFPYFSISIACYINGKPEHAIIVDVSRNDEFTASKGKGAYLNQTRIRVSKIKSLRGSLLSSSSHLDEDNEPKLDQLMAMRNLYSNGLTIRRTGSTALDLAYVAAGYLDGFWGYGLKQWDVAAGILLVKEAGGLVSDLLGNPDPYNSHHLIACSPKCMPQMIKAFRDATS</sequence>
<comment type="cofactor">
    <cofactor evidence="2 7 8">
        <name>Mg(2+)</name>
        <dbReference type="ChEBI" id="CHEBI:18420"/>
    </cofactor>
</comment>
<dbReference type="AlphaFoldDB" id="A0A0U2W5M9"/>
<feature type="binding site" evidence="7">
    <location>
        <position position="67"/>
    </location>
    <ligand>
        <name>Mg(2+)</name>
        <dbReference type="ChEBI" id="CHEBI:18420"/>
        <label>1</label>
        <note>catalytic</note>
    </ligand>
</feature>
<dbReference type="GO" id="GO:0006020">
    <property type="term" value="P:inositol metabolic process"/>
    <property type="evidence" value="ECO:0007669"/>
    <property type="project" value="TreeGrafter"/>
</dbReference>
<evidence type="ECO:0000313" key="9">
    <source>
        <dbReference type="EMBL" id="ALS55923.1"/>
    </source>
</evidence>
<dbReference type="PRINTS" id="PR00377">
    <property type="entry name" value="IMPHPHTASES"/>
</dbReference>
<dbReference type="InterPro" id="IPR020550">
    <property type="entry name" value="Inositol_monophosphatase_CS"/>
</dbReference>
<comment type="similarity">
    <text evidence="3 8">Belongs to the inositol monophosphatase superfamily.</text>
</comment>
<evidence type="ECO:0000256" key="2">
    <source>
        <dbReference type="ARBA" id="ARBA00001946"/>
    </source>
</evidence>
<dbReference type="FunFam" id="3.30.540.10:FF:000003">
    <property type="entry name" value="Inositol-1-monophosphatase"/>
    <property type="match status" value="1"/>
</dbReference>
<dbReference type="InterPro" id="IPR033942">
    <property type="entry name" value="IMPase"/>
</dbReference>
<dbReference type="EMBL" id="KT201082">
    <property type="protein sequence ID" value="ALS55923.1"/>
    <property type="molecule type" value="Genomic_DNA"/>
</dbReference>
<keyword evidence="6 7" id="KW-0460">Magnesium</keyword>
<dbReference type="InterPro" id="IPR020583">
    <property type="entry name" value="Inositol_monoP_metal-BS"/>
</dbReference>
<reference evidence="9" key="1">
    <citation type="journal article" date="2016" name="ISME J.">
        <title>Functional metagenomic screen reveals new and diverse microbial rhodopsins.</title>
        <authorList>
            <person name="Pushkarev A."/>
            <person name="Beja O."/>
        </authorList>
    </citation>
    <scope>NUCLEOTIDE SEQUENCE</scope>
</reference>
<dbReference type="EC" id="3.1.3.25" evidence="8"/>
<feature type="binding site" evidence="7">
    <location>
        <position position="213"/>
    </location>
    <ligand>
        <name>Mg(2+)</name>
        <dbReference type="ChEBI" id="CHEBI:18420"/>
        <label>1</label>
        <note>catalytic</note>
    </ligand>
</feature>
<dbReference type="GO" id="GO:0007165">
    <property type="term" value="P:signal transduction"/>
    <property type="evidence" value="ECO:0007669"/>
    <property type="project" value="TreeGrafter"/>
</dbReference>
<evidence type="ECO:0000256" key="7">
    <source>
        <dbReference type="PIRSR" id="PIRSR600760-2"/>
    </source>
</evidence>
<protein>
    <recommendedName>
        <fullName evidence="8">Inositol-1-monophosphatase</fullName>
        <ecNumber evidence="8">3.1.3.25</ecNumber>
    </recommendedName>
</protein>
<name>A0A0U2W5M9_9BACT</name>
<dbReference type="PANTHER" id="PTHR20854">
    <property type="entry name" value="INOSITOL MONOPHOSPHATASE"/>
    <property type="match status" value="1"/>
</dbReference>
<evidence type="ECO:0000256" key="4">
    <source>
        <dbReference type="ARBA" id="ARBA00022723"/>
    </source>
</evidence>
<evidence type="ECO:0000256" key="3">
    <source>
        <dbReference type="ARBA" id="ARBA00009759"/>
    </source>
</evidence>
<dbReference type="Gene3D" id="3.40.190.80">
    <property type="match status" value="1"/>
</dbReference>